<dbReference type="PANTHER" id="PTHR13832:SF699">
    <property type="entry name" value="INTEGRIN-LINKED KINASE-ASSOCIATED SERINE_THREONINE PHOSPHATASE 2C"/>
    <property type="match status" value="1"/>
</dbReference>
<dbReference type="PANTHER" id="PTHR13832">
    <property type="entry name" value="PROTEIN PHOSPHATASE 2C"/>
    <property type="match status" value="1"/>
</dbReference>
<reference evidence="2" key="1">
    <citation type="submission" date="2021-01" db="EMBL/GenBank/DDBJ databases">
        <authorList>
            <person name="Corre E."/>
            <person name="Pelletier E."/>
            <person name="Niang G."/>
            <person name="Scheremetjew M."/>
            <person name="Finn R."/>
            <person name="Kale V."/>
            <person name="Holt S."/>
            <person name="Cochrane G."/>
            <person name="Meng A."/>
            <person name="Brown T."/>
            <person name="Cohen L."/>
        </authorList>
    </citation>
    <scope>NUCLEOTIDE SEQUENCE</scope>
    <source>
        <strain evidence="2">CCMP281</strain>
    </source>
</reference>
<dbReference type="SUPFAM" id="SSF81606">
    <property type="entry name" value="PP2C-like"/>
    <property type="match status" value="1"/>
</dbReference>
<dbReference type="InterPro" id="IPR036457">
    <property type="entry name" value="PPM-type-like_dom_sf"/>
</dbReference>
<name>A0A7S3AX32_9EUKA</name>
<evidence type="ECO:0000313" key="2">
    <source>
        <dbReference type="EMBL" id="CAE0116453.1"/>
    </source>
</evidence>
<feature type="domain" description="PPM-type phosphatase" evidence="1">
    <location>
        <begin position="1"/>
        <end position="321"/>
    </location>
</feature>
<organism evidence="2">
    <name type="scientific">Haptolina ericina</name>
    <dbReference type="NCBI Taxonomy" id="156174"/>
    <lineage>
        <taxon>Eukaryota</taxon>
        <taxon>Haptista</taxon>
        <taxon>Haptophyta</taxon>
        <taxon>Prymnesiophyceae</taxon>
        <taxon>Prymnesiales</taxon>
        <taxon>Prymnesiaceae</taxon>
        <taxon>Haptolina</taxon>
    </lineage>
</organism>
<dbReference type="SMART" id="SM00332">
    <property type="entry name" value="PP2Cc"/>
    <property type="match status" value="1"/>
</dbReference>
<dbReference type="AlphaFoldDB" id="A0A7S3AX32"/>
<evidence type="ECO:0000259" key="1">
    <source>
        <dbReference type="PROSITE" id="PS51746"/>
    </source>
</evidence>
<gene>
    <name evidence="2" type="ORF">HERI1096_LOCUS17138</name>
</gene>
<dbReference type="Pfam" id="PF00481">
    <property type="entry name" value="PP2C"/>
    <property type="match status" value="2"/>
</dbReference>
<protein>
    <recommendedName>
        <fullName evidence="1">PPM-type phosphatase domain-containing protein</fullName>
    </recommendedName>
</protein>
<dbReference type="GO" id="GO:0004722">
    <property type="term" value="F:protein serine/threonine phosphatase activity"/>
    <property type="evidence" value="ECO:0007669"/>
    <property type="project" value="InterPro"/>
</dbReference>
<proteinExistence type="predicted"/>
<accession>A0A7S3AX32</accession>
<dbReference type="EMBL" id="HBHX01030738">
    <property type="protein sequence ID" value="CAE0116453.1"/>
    <property type="molecule type" value="Transcribed_RNA"/>
</dbReference>
<sequence>MLSRHHRWLLAQPEEALRYAFREAHLAIQKAIMGSNPQLRMHEGSGSPYILQWMEEDGEYSWDAVDGGTTVTVVVALRGQDLFVATVGDSAVVMLGRTPSGSPVSELLIAEHTPTSVSEYTRMRNLNTGSQVKFIYDCPDYDEDINIFRDDDSGSAVLDEDAQRLADDQGVMFKNSRDDRFTYVVIPEERLDLEALPGVPGPAGDAQRTVVEEQTITMTRSLGDFYPHRHGLTYEPEMRVLPLTFLSKRNIKSPLLLLASDGVWDIFDFDEVCEHLVPQPDARQVPPLETRASKFFEATRARGAYFFDEKADNLTGILLDLSVVMSQN</sequence>
<dbReference type="PROSITE" id="PS51746">
    <property type="entry name" value="PPM_2"/>
    <property type="match status" value="1"/>
</dbReference>
<dbReference type="InterPro" id="IPR001932">
    <property type="entry name" value="PPM-type_phosphatase-like_dom"/>
</dbReference>
<dbReference type="Gene3D" id="3.60.40.10">
    <property type="entry name" value="PPM-type phosphatase domain"/>
    <property type="match status" value="1"/>
</dbReference>
<dbReference type="InterPro" id="IPR015655">
    <property type="entry name" value="PP2C"/>
</dbReference>